<evidence type="ECO:0008006" key="7">
    <source>
        <dbReference type="Google" id="ProtNLM"/>
    </source>
</evidence>
<gene>
    <name evidence="5" type="ORF">GDO86_018971</name>
    <name evidence="4" type="ORF">GDO86_018972</name>
</gene>
<organism evidence="5 6">
    <name type="scientific">Hymenochirus boettgeri</name>
    <name type="common">Congo dwarf clawed frog</name>
    <dbReference type="NCBI Taxonomy" id="247094"/>
    <lineage>
        <taxon>Eukaryota</taxon>
        <taxon>Metazoa</taxon>
        <taxon>Chordata</taxon>
        <taxon>Craniata</taxon>
        <taxon>Vertebrata</taxon>
        <taxon>Euteleostomi</taxon>
        <taxon>Amphibia</taxon>
        <taxon>Batrachia</taxon>
        <taxon>Anura</taxon>
        <taxon>Pipoidea</taxon>
        <taxon>Pipidae</taxon>
        <taxon>Pipinae</taxon>
        <taxon>Hymenochirus</taxon>
    </lineage>
</organism>
<dbReference type="GO" id="GO:0006979">
    <property type="term" value="P:response to oxidative stress"/>
    <property type="evidence" value="ECO:0007669"/>
    <property type="project" value="InterPro"/>
</dbReference>
<keyword evidence="6" id="KW-1185">Reference proteome</keyword>
<evidence type="ECO:0000256" key="1">
    <source>
        <dbReference type="ARBA" id="ARBA00006926"/>
    </source>
</evidence>
<evidence type="ECO:0000256" key="2">
    <source>
        <dbReference type="ARBA" id="ARBA00022559"/>
    </source>
</evidence>
<name>A0A8T2IAB9_9PIPI</name>
<dbReference type="AlphaFoldDB" id="A0A8T2IAB9"/>
<evidence type="ECO:0000313" key="4">
    <source>
        <dbReference type="EMBL" id="KAG8428891.1"/>
    </source>
</evidence>
<dbReference type="GO" id="GO:0004601">
    <property type="term" value="F:peroxidase activity"/>
    <property type="evidence" value="ECO:0007669"/>
    <property type="project" value="UniProtKB-KW"/>
</dbReference>
<evidence type="ECO:0000256" key="3">
    <source>
        <dbReference type="ARBA" id="ARBA00023002"/>
    </source>
</evidence>
<comment type="caution">
    <text evidence="5">The sequence shown here is derived from an EMBL/GenBank/DDBJ whole genome shotgun (WGS) entry which is preliminary data.</text>
</comment>
<dbReference type="EMBL" id="JAACNH010021735">
    <property type="protein sequence ID" value="KAG8428892.1"/>
    <property type="molecule type" value="Genomic_DNA"/>
</dbReference>
<keyword evidence="2" id="KW-0575">Peroxidase</keyword>
<reference evidence="5" key="1">
    <citation type="thesis" date="2020" institute="ProQuest LLC" country="789 East Eisenhower Parkway, Ann Arbor, MI, USA">
        <title>Comparative Genomics and Chromosome Evolution.</title>
        <authorList>
            <person name="Mudd A.B."/>
        </authorList>
    </citation>
    <scope>NUCLEOTIDE SEQUENCE</scope>
    <source>
        <strain evidence="5">Female2</strain>
        <tissue evidence="5">Blood</tissue>
    </source>
</reference>
<dbReference type="Proteomes" id="UP000812440">
    <property type="component" value="Unassembled WGS sequence"/>
</dbReference>
<dbReference type="OrthoDB" id="446890at2759"/>
<evidence type="ECO:0000313" key="6">
    <source>
        <dbReference type="Proteomes" id="UP000812440"/>
    </source>
</evidence>
<dbReference type="Gene3D" id="3.40.30.10">
    <property type="entry name" value="Glutaredoxin"/>
    <property type="match status" value="1"/>
</dbReference>
<sequence length="62" mass="6988">MVQPCMVLYVVCTEPPPQVVDCYSNVEGSIYDYEAVTLDGSRLISFKQYEGKMVLFVNVATF</sequence>
<protein>
    <recommendedName>
        <fullName evidence="7">Glutathione peroxidase</fullName>
    </recommendedName>
</protein>
<dbReference type="InterPro" id="IPR000889">
    <property type="entry name" value="Glutathione_peroxidase"/>
</dbReference>
<dbReference type="EMBL" id="JAACNH010021737">
    <property type="protein sequence ID" value="KAG8428891.1"/>
    <property type="molecule type" value="Genomic_DNA"/>
</dbReference>
<proteinExistence type="inferred from homology"/>
<dbReference type="PROSITE" id="PS51355">
    <property type="entry name" value="GLUTATHIONE_PEROXID_3"/>
    <property type="match status" value="1"/>
</dbReference>
<comment type="similarity">
    <text evidence="1">Belongs to the glutathione peroxidase family.</text>
</comment>
<keyword evidence="3" id="KW-0560">Oxidoreductase</keyword>
<accession>A0A8T2IAB9</accession>
<evidence type="ECO:0000313" key="5">
    <source>
        <dbReference type="EMBL" id="KAG8428892.1"/>
    </source>
</evidence>